<keyword evidence="2" id="KW-0732">Signal</keyword>
<evidence type="ECO:0000313" key="3">
    <source>
        <dbReference type="EMBL" id="AWB34759.1"/>
    </source>
</evidence>
<dbReference type="InterPro" id="IPR042100">
    <property type="entry name" value="Bug_dom1"/>
</dbReference>
<gene>
    <name evidence="3" type="ORF">DBV39_14665</name>
</gene>
<dbReference type="CDD" id="cd07012">
    <property type="entry name" value="PBP2_Bug_TTT"/>
    <property type="match status" value="1"/>
</dbReference>
<evidence type="ECO:0000256" key="2">
    <source>
        <dbReference type="SAM" id="SignalP"/>
    </source>
</evidence>
<organism evidence="3 4">
    <name type="scientific">Orrella marina</name>
    <dbReference type="NCBI Taxonomy" id="2163011"/>
    <lineage>
        <taxon>Bacteria</taxon>
        <taxon>Pseudomonadati</taxon>
        <taxon>Pseudomonadota</taxon>
        <taxon>Betaproteobacteria</taxon>
        <taxon>Burkholderiales</taxon>
        <taxon>Alcaligenaceae</taxon>
        <taxon>Orrella</taxon>
    </lineage>
</organism>
<evidence type="ECO:0008006" key="5">
    <source>
        <dbReference type="Google" id="ProtNLM"/>
    </source>
</evidence>
<dbReference type="Gene3D" id="3.40.190.10">
    <property type="entry name" value="Periplasmic binding protein-like II"/>
    <property type="match status" value="1"/>
</dbReference>
<dbReference type="PANTHER" id="PTHR42928">
    <property type="entry name" value="TRICARBOXYLATE-BINDING PROTEIN"/>
    <property type="match status" value="1"/>
</dbReference>
<protein>
    <recommendedName>
        <fullName evidence="5">Tripartite tricarboxylate transporter substrate binding protein</fullName>
    </recommendedName>
</protein>
<keyword evidence="4" id="KW-1185">Reference proteome</keyword>
<dbReference type="KEGG" id="boz:DBV39_14665"/>
<name>A0A2R4XLY9_9BURK</name>
<dbReference type="PANTHER" id="PTHR42928:SF5">
    <property type="entry name" value="BLR1237 PROTEIN"/>
    <property type="match status" value="1"/>
</dbReference>
<dbReference type="InterPro" id="IPR005064">
    <property type="entry name" value="BUG"/>
</dbReference>
<evidence type="ECO:0000256" key="1">
    <source>
        <dbReference type="ARBA" id="ARBA00006987"/>
    </source>
</evidence>
<dbReference type="Proteomes" id="UP000244571">
    <property type="component" value="Chromosome"/>
</dbReference>
<dbReference type="AlphaFoldDB" id="A0A2R4XLY9"/>
<feature type="chain" id="PRO_5015358146" description="Tripartite tricarboxylate transporter substrate binding protein" evidence="2">
    <location>
        <begin position="32"/>
        <end position="335"/>
    </location>
</feature>
<proteinExistence type="inferred from homology"/>
<comment type="similarity">
    <text evidence="1">Belongs to the UPF0065 (bug) family.</text>
</comment>
<sequence>MLTNKLKLLSLTAFASATCALTITTGSAAFAQSADNFPDRTLSYVITVPPGGAADFVGRSLAQSLSQEVGQPVVVDNRAGASGTVATAYVARAKPDGYTILQGAISTHGIGPYFFDNLSYDPFKDFMSLGLIAEFPLILAVRADLPVNSVEELIALARKDPGAIKFASAGVGSAPHLTAEILMNETGIDMLHVPYKGSAPAVRELMGGEVDIMFDGLPSLSSGLSSGHLRPIAAVSNQRNAAYPDLPTFPELGFPKMVASLYYIPMVPAQTPTPIVDKLSAALTASMKDSDAQRQLEKGGAHLIFTTPENTQQYILDDFDRWGPVIKGAGIETKR</sequence>
<dbReference type="Gene3D" id="3.40.190.150">
    <property type="entry name" value="Bordetella uptake gene, domain 1"/>
    <property type="match status" value="1"/>
</dbReference>
<dbReference type="PIRSF" id="PIRSF017082">
    <property type="entry name" value="YflP"/>
    <property type="match status" value="1"/>
</dbReference>
<dbReference type="Pfam" id="PF03401">
    <property type="entry name" value="TctC"/>
    <property type="match status" value="1"/>
</dbReference>
<reference evidence="3 4" key="1">
    <citation type="submission" date="2018-04" db="EMBL/GenBank/DDBJ databases">
        <title>Bordetella sp. HZ20 isolated from seawater.</title>
        <authorList>
            <person name="Sun C."/>
        </authorList>
    </citation>
    <scope>NUCLEOTIDE SEQUENCE [LARGE SCALE GENOMIC DNA]</scope>
    <source>
        <strain evidence="3 4">HZ20</strain>
    </source>
</reference>
<dbReference type="EMBL" id="CP028901">
    <property type="protein sequence ID" value="AWB34759.1"/>
    <property type="molecule type" value="Genomic_DNA"/>
</dbReference>
<accession>A0A2R4XLY9</accession>
<dbReference type="OrthoDB" id="8678477at2"/>
<evidence type="ECO:0000313" key="4">
    <source>
        <dbReference type="Proteomes" id="UP000244571"/>
    </source>
</evidence>
<feature type="signal peptide" evidence="2">
    <location>
        <begin position="1"/>
        <end position="31"/>
    </location>
</feature>
<dbReference type="RefSeq" id="WP_108622169.1">
    <property type="nucleotide sequence ID" value="NZ_CP028901.1"/>
</dbReference>
<dbReference type="SUPFAM" id="SSF53850">
    <property type="entry name" value="Periplasmic binding protein-like II"/>
    <property type="match status" value="1"/>
</dbReference>